<reference evidence="1 2" key="1">
    <citation type="submission" date="2022-08" db="EMBL/GenBank/DDBJ databases">
        <title>Proteogenomics of the novel Dehalobacterium formicoaceticum strain EZ94 highlights a key role of methyltransferases during anaerobic dichloromethane degradation.</title>
        <authorList>
            <person name="Wasmund K."/>
        </authorList>
    </citation>
    <scope>NUCLEOTIDE SEQUENCE [LARGE SCALE GENOMIC DNA]</scope>
    <source>
        <strain evidence="1 2">EZ94</strain>
    </source>
</reference>
<name>A0ABT1Y527_9FIRM</name>
<comment type="caution">
    <text evidence="1">The sequence shown here is derived from an EMBL/GenBank/DDBJ whole genome shotgun (WGS) entry which is preliminary data.</text>
</comment>
<dbReference type="Proteomes" id="UP001524944">
    <property type="component" value="Unassembled WGS sequence"/>
</dbReference>
<evidence type="ECO:0000313" key="2">
    <source>
        <dbReference type="Proteomes" id="UP001524944"/>
    </source>
</evidence>
<sequence length="62" mass="7337">LTDENAQKIIKDHCHVYHALDLQRFDANKRNLYLKDLKEVYGLSIRQIERLTGICRGIIQRV</sequence>
<keyword evidence="2" id="KW-1185">Reference proteome</keyword>
<gene>
    <name evidence="1" type="ORF">NVS47_10695</name>
</gene>
<proteinExistence type="predicted"/>
<accession>A0ABT1Y527</accession>
<dbReference type="EMBL" id="JANPWE010000005">
    <property type="protein sequence ID" value="MCR6545975.1"/>
    <property type="molecule type" value="Genomic_DNA"/>
</dbReference>
<evidence type="ECO:0000313" key="1">
    <source>
        <dbReference type="EMBL" id="MCR6545975.1"/>
    </source>
</evidence>
<feature type="non-terminal residue" evidence="1">
    <location>
        <position position="1"/>
    </location>
</feature>
<organism evidence="1 2">
    <name type="scientific">Dehalobacterium formicoaceticum</name>
    <dbReference type="NCBI Taxonomy" id="51515"/>
    <lineage>
        <taxon>Bacteria</taxon>
        <taxon>Bacillati</taxon>
        <taxon>Bacillota</taxon>
        <taxon>Clostridia</taxon>
        <taxon>Eubacteriales</taxon>
        <taxon>Peptococcaceae</taxon>
        <taxon>Dehalobacterium</taxon>
    </lineage>
</organism>
<protein>
    <submittedName>
        <fullName evidence="1">Transposase</fullName>
    </submittedName>
</protein>